<comment type="caution">
    <text evidence="1">The sequence shown here is derived from an EMBL/GenBank/DDBJ whole genome shotgun (WGS) entry which is preliminary data.</text>
</comment>
<dbReference type="Proteomes" id="UP000187209">
    <property type="component" value="Unassembled WGS sequence"/>
</dbReference>
<organism evidence="1 2">
    <name type="scientific">Stentor coeruleus</name>
    <dbReference type="NCBI Taxonomy" id="5963"/>
    <lineage>
        <taxon>Eukaryota</taxon>
        <taxon>Sar</taxon>
        <taxon>Alveolata</taxon>
        <taxon>Ciliophora</taxon>
        <taxon>Postciliodesmatophora</taxon>
        <taxon>Heterotrichea</taxon>
        <taxon>Heterotrichida</taxon>
        <taxon>Stentoridae</taxon>
        <taxon>Stentor</taxon>
    </lineage>
</organism>
<sequence length="231" mass="26967">MSENENTSKIIRGNKGSNEAMTQLSSNINESVLETKFQLPQIINDVIPNTKLRRHVSKIELNRKMTMKMSLNKISASNPIIKTSELEEKSASFNLKPQYQKNLKSTSSETNKNKSYLNPKEKYYRKLLPLEYIKIKIIKKSSILEMLKPHQIERIMENLGHDNKNLKPKNPRMNLAHKITNYYNELVYNSTTPIYNNKISNPYMNLSNIDKNKCKNDYLEYTKSENIIDYA</sequence>
<gene>
    <name evidence="1" type="ORF">SteCoe_13269</name>
</gene>
<dbReference type="AlphaFoldDB" id="A0A1R2C8V2"/>
<protein>
    <submittedName>
        <fullName evidence="1">Uncharacterized protein</fullName>
    </submittedName>
</protein>
<evidence type="ECO:0000313" key="1">
    <source>
        <dbReference type="EMBL" id="OMJ85426.1"/>
    </source>
</evidence>
<proteinExistence type="predicted"/>
<dbReference type="EMBL" id="MPUH01000237">
    <property type="protein sequence ID" value="OMJ85426.1"/>
    <property type="molecule type" value="Genomic_DNA"/>
</dbReference>
<keyword evidence="2" id="KW-1185">Reference proteome</keyword>
<name>A0A1R2C8V2_9CILI</name>
<accession>A0A1R2C8V2</accession>
<reference evidence="1 2" key="1">
    <citation type="submission" date="2016-11" db="EMBL/GenBank/DDBJ databases">
        <title>The macronuclear genome of Stentor coeruleus: a giant cell with tiny introns.</title>
        <authorList>
            <person name="Slabodnick M."/>
            <person name="Ruby J.G."/>
            <person name="Reiff S.B."/>
            <person name="Swart E.C."/>
            <person name="Gosai S."/>
            <person name="Prabakaran S."/>
            <person name="Witkowska E."/>
            <person name="Larue G.E."/>
            <person name="Fisher S."/>
            <person name="Freeman R.M."/>
            <person name="Gunawardena J."/>
            <person name="Chu W."/>
            <person name="Stover N.A."/>
            <person name="Gregory B.D."/>
            <person name="Nowacki M."/>
            <person name="Derisi J."/>
            <person name="Roy S.W."/>
            <person name="Marshall W.F."/>
            <person name="Sood P."/>
        </authorList>
    </citation>
    <scope>NUCLEOTIDE SEQUENCE [LARGE SCALE GENOMIC DNA]</scope>
    <source>
        <strain evidence="1">WM001</strain>
    </source>
</reference>
<evidence type="ECO:0000313" key="2">
    <source>
        <dbReference type="Proteomes" id="UP000187209"/>
    </source>
</evidence>